<gene>
    <name evidence="4" type="ORF">EIK79_00350</name>
</gene>
<dbReference type="RefSeq" id="WP_124953180.1">
    <property type="nucleotide sequence ID" value="NZ_RRCH01000002.1"/>
</dbReference>
<dbReference type="InterPro" id="IPR056442">
    <property type="entry name" value="GINT1_N"/>
</dbReference>
<dbReference type="EMBL" id="RRCH01000002">
    <property type="protein sequence ID" value="RRJ34010.1"/>
    <property type="molecule type" value="Genomic_DNA"/>
</dbReference>
<dbReference type="InterPro" id="IPR052176">
    <property type="entry name" value="Glycosyl_Hydrlase_43_Enz"/>
</dbReference>
<comment type="caution">
    <text evidence="4">The sequence shown here is derived from an EMBL/GenBank/DDBJ whole genome shotgun (WGS) entry which is preliminary data.</text>
</comment>
<dbReference type="Gene3D" id="2.115.10.20">
    <property type="entry name" value="Glycosyl hydrolase domain, family 43"/>
    <property type="match status" value="2"/>
</dbReference>
<feature type="domain" description="Glucosamine inositolphosphorylceramide transferase 1 N-terminal" evidence="3">
    <location>
        <begin position="339"/>
        <end position="558"/>
    </location>
</feature>
<dbReference type="PANTHER" id="PTHR43772">
    <property type="entry name" value="ENDO-1,4-BETA-XYLANASE"/>
    <property type="match status" value="1"/>
</dbReference>
<keyword evidence="1" id="KW-0119">Carbohydrate metabolism</keyword>
<evidence type="ECO:0000313" key="4">
    <source>
        <dbReference type="EMBL" id="RRJ34010.1"/>
    </source>
</evidence>
<dbReference type="InterPro" id="IPR006311">
    <property type="entry name" value="TAT_signal"/>
</dbReference>
<dbReference type="OrthoDB" id="203438at2157"/>
<dbReference type="Pfam" id="PF24793">
    <property type="entry name" value="GINT1_N"/>
    <property type="match status" value="1"/>
</dbReference>
<dbReference type="AlphaFoldDB" id="A0A3P3RMB5"/>
<evidence type="ECO:0000256" key="2">
    <source>
        <dbReference type="SAM" id="MobiDB-lite"/>
    </source>
</evidence>
<reference evidence="4 5" key="1">
    <citation type="submission" date="2018-11" db="EMBL/GenBank/DDBJ databases">
        <title>Taxonoimc description of Halomarina strain SPP-AMP-1.</title>
        <authorList>
            <person name="Pal Y."/>
            <person name="Srinivasana K."/>
            <person name="Verma A."/>
            <person name="Kumar P."/>
        </authorList>
    </citation>
    <scope>NUCLEOTIDE SEQUENCE [LARGE SCALE GENOMIC DNA]</scope>
    <source>
        <strain evidence="4 5">SPP-AMP-1</strain>
    </source>
</reference>
<dbReference type="Gene3D" id="2.60.40.2080">
    <property type="match status" value="1"/>
</dbReference>
<feature type="region of interest" description="Disordered" evidence="2">
    <location>
        <begin position="307"/>
        <end position="339"/>
    </location>
</feature>
<name>A0A3P3RMB5_9EURY</name>
<dbReference type="SUPFAM" id="SSF75005">
    <property type="entry name" value="Arabinanase/levansucrase/invertase"/>
    <property type="match status" value="1"/>
</dbReference>
<proteinExistence type="predicted"/>
<protein>
    <recommendedName>
        <fullName evidence="3">Glucosamine inositolphosphorylceramide transferase 1 N-terminal domain-containing protein</fullName>
    </recommendedName>
</protein>
<organism evidence="4 5">
    <name type="scientific">Halocatena pleomorpha</name>
    <dbReference type="NCBI Taxonomy" id="1785090"/>
    <lineage>
        <taxon>Archaea</taxon>
        <taxon>Methanobacteriati</taxon>
        <taxon>Methanobacteriota</taxon>
        <taxon>Stenosarchaea group</taxon>
        <taxon>Halobacteria</taxon>
        <taxon>Halobacteriales</taxon>
        <taxon>Natronomonadaceae</taxon>
        <taxon>Halocatena</taxon>
    </lineage>
</organism>
<evidence type="ECO:0000259" key="3">
    <source>
        <dbReference type="Pfam" id="PF24793"/>
    </source>
</evidence>
<keyword evidence="5" id="KW-1185">Reference proteome</keyword>
<dbReference type="PANTHER" id="PTHR43772:SF2">
    <property type="entry name" value="PUTATIVE (AFU_ORTHOLOGUE AFUA_2G04480)-RELATED"/>
    <property type="match status" value="1"/>
</dbReference>
<accession>A0A3P3RMB5</accession>
<evidence type="ECO:0000313" key="5">
    <source>
        <dbReference type="Proteomes" id="UP000282322"/>
    </source>
</evidence>
<dbReference type="Proteomes" id="UP000282322">
    <property type="component" value="Unassembled WGS sequence"/>
</dbReference>
<evidence type="ECO:0000256" key="1">
    <source>
        <dbReference type="ARBA" id="ARBA00023277"/>
    </source>
</evidence>
<dbReference type="InterPro" id="IPR023296">
    <property type="entry name" value="Glyco_hydro_beta-prop_sf"/>
</dbReference>
<sequence>MTDQFTQSSIGRRSILKTIGTTGILAGVGGVEASTSSTSTQRTDSLSAVNASARSLTVDDPWQTYELTGQYSSPVVIAMPLSYTGPDPCHIRLQNVSSEHFDARVEEWRYLNGVHYEETVGSLAIEPGEYSLDGGSAVEVGRTVANHTWSTVSFDQTFATPPLVFCQAETVQGPQPMITRVSDVSTDGFAVRVQEEEAIGGYHRTESLGYVAIEPGSGTLNGMTFEAGRMDLEEQWRQLSFDNTYTNPVFLAGMQSFNGPNTASLRHRNLSTTGVEVIVQEEQSQDDEISHVTEQVGYLVLEATPDAESPHQGETIPTIPHAPSGVTPPTGRNFRPSAATPVLRGSDVTDYGAVDYVADPFLFVEDGTWHMFFEILNASRDDDAPIGHATSQDGIDWTYDQVVMANRYHQSFPLTWKHRGSYYMTISYGKRVELYKSRQFPTSWRYIGNAIDVDYYCHDPTFIRYNGRWWLFTDRGSRNVMVYHSTDLEREGWTPHEQNPVVTDRLQAGRQGGRPIVVDGQLFLYFQDCVDNYGDAIRCYEVTELSPSTYADQEVAGSPVLHEFGTGWANNGMHTFDPWWRGPEKGWRCAVDGVRAQESTEDLWTIGIVDIPPTG</sequence>
<dbReference type="PROSITE" id="PS51318">
    <property type="entry name" value="TAT"/>
    <property type="match status" value="1"/>
</dbReference>
<dbReference type="InterPro" id="IPR037221">
    <property type="entry name" value="H-type_lectin_dom_sf"/>
</dbReference>